<organism evidence="1">
    <name type="scientific">Sinorhizobium medicae</name>
    <dbReference type="NCBI Taxonomy" id="110321"/>
    <lineage>
        <taxon>Bacteria</taxon>
        <taxon>Pseudomonadati</taxon>
        <taxon>Pseudomonadota</taxon>
        <taxon>Alphaproteobacteria</taxon>
        <taxon>Hyphomicrobiales</taxon>
        <taxon>Rhizobiaceae</taxon>
        <taxon>Sinorhizobium/Ensifer group</taxon>
        <taxon>Sinorhizobium</taxon>
    </lineage>
</organism>
<dbReference type="Proteomes" id="UP000507954">
    <property type="component" value="Unassembled WGS sequence"/>
</dbReference>
<reference evidence="1" key="1">
    <citation type="submission" date="2019-06" db="EMBL/GenBank/DDBJ databases">
        <authorList>
            <person name="Le Quere A."/>
            <person name="Colella S."/>
        </authorList>
    </citation>
    <scope>NUCLEOTIDE SEQUENCE</scope>
    <source>
        <strain evidence="1">EmedicaeMD41</strain>
    </source>
</reference>
<dbReference type="EMBL" id="CABFNB010000002">
    <property type="protein sequence ID" value="VTZ59063.1"/>
    <property type="molecule type" value="Genomic_DNA"/>
</dbReference>
<name>A0A508WP89_9HYPH</name>
<evidence type="ECO:0000313" key="1">
    <source>
        <dbReference type="EMBL" id="VTZ59063.1"/>
    </source>
</evidence>
<sequence length="109" mass="12180">MPVQHIRLQASDFLVAAPQRSRVRGSDRAMDRHADDAEVQMRTNLFEQCILVGTARGAVTKNTDLMPGFRVRFGKVAHVPEDAADRRPEAMNYTQGAFAHGDQNSRSRT</sequence>
<proteinExistence type="predicted"/>
<dbReference type="AlphaFoldDB" id="A0A508WP89"/>
<accession>A0A508WP89</accession>
<gene>
    <name evidence="1" type="ORF">EMEDMD4_100050</name>
</gene>
<protein>
    <submittedName>
        <fullName evidence="1">Uncharacterized protein</fullName>
    </submittedName>
</protein>